<feature type="chain" id="PRO_5002482563" description="NAD(P)-binding domain-containing protein" evidence="2">
    <location>
        <begin position="19"/>
        <end position="241"/>
    </location>
</feature>
<comment type="similarity">
    <text evidence="1">Belongs to the avfA family.</text>
</comment>
<protein>
    <recommendedName>
        <fullName evidence="3">NAD(P)-binding domain-containing protein</fullName>
    </recommendedName>
</protein>
<name>A0A0F4ZJK9_9PEZI</name>
<evidence type="ECO:0000259" key="3">
    <source>
        <dbReference type="Pfam" id="PF13460"/>
    </source>
</evidence>
<dbReference type="SUPFAM" id="SSF51735">
    <property type="entry name" value="NAD(P)-binding Rossmann-fold domains"/>
    <property type="match status" value="1"/>
</dbReference>
<evidence type="ECO:0000313" key="4">
    <source>
        <dbReference type="EMBL" id="KKA30291.1"/>
    </source>
</evidence>
<comment type="caution">
    <text evidence="4">The sequence shown here is derived from an EMBL/GenBank/DDBJ whole genome shotgun (WGS) entry which is preliminary data.</text>
</comment>
<evidence type="ECO:0000256" key="2">
    <source>
        <dbReference type="SAM" id="SignalP"/>
    </source>
</evidence>
<evidence type="ECO:0000313" key="5">
    <source>
        <dbReference type="Proteomes" id="UP000033483"/>
    </source>
</evidence>
<dbReference type="Gene3D" id="3.40.50.720">
    <property type="entry name" value="NAD(P)-binding Rossmann-like Domain"/>
    <property type="match status" value="1"/>
</dbReference>
<gene>
    <name evidence="4" type="ORF">TD95_003877</name>
</gene>
<reference evidence="4 5" key="1">
    <citation type="submission" date="2015-03" db="EMBL/GenBank/DDBJ databases">
        <authorList>
            <person name="Radwan O."/>
            <person name="Al-Naeli F.A."/>
            <person name="Rendon G.A."/>
            <person name="Fields C."/>
        </authorList>
    </citation>
    <scope>NUCLEOTIDE SEQUENCE [LARGE SCALE GENOMIC DNA]</scope>
    <source>
        <strain evidence="4">CR-DP1</strain>
    </source>
</reference>
<dbReference type="EMBL" id="LAEV01000445">
    <property type="protein sequence ID" value="KKA30291.1"/>
    <property type="molecule type" value="Genomic_DNA"/>
</dbReference>
<proteinExistence type="inferred from homology"/>
<dbReference type="Pfam" id="PF13460">
    <property type="entry name" value="NAD_binding_10"/>
    <property type="match status" value="1"/>
</dbReference>
<dbReference type="AlphaFoldDB" id="A0A0F4ZJK9"/>
<feature type="signal peptide" evidence="2">
    <location>
        <begin position="1"/>
        <end position="18"/>
    </location>
</feature>
<dbReference type="InterPro" id="IPR051606">
    <property type="entry name" value="Polyketide_Oxido-like"/>
</dbReference>
<keyword evidence="2" id="KW-0732">Signal</keyword>
<dbReference type="PANTHER" id="PTHR43355:SF2">
    <property type="entry name" value="FLAVIN REDUCTASE (NADPH)"/>
    <property type="match status" value="1"/>
</dbReference>
<dbReference type="InterPro" id="IPR016040">
    <property type="entry name" value="NAD(P)-bd_dom"/>
</dbReference>
<dbReference type="PROSITE" id="PS51257">
    <property type="entry name" value="PROKAR_LIPOPROTEIN"/>
    <property type="match status" value="1"/>
</dbReference>
<keyword evidence="5" id="KW-1185">Reference proteome</keyword>
<dbReference type="Proteomes" id="UP000033483">
    <property type="component" value="Unassembled WGS sequence"/>
</dbReference>
<dbReference type="GO" id="GO:0042602">
    <property type="term" value="F:riboflavin reductase (NADPH) activity"/>
    <property type="evidence" value="ECO:0007669"/>
    <property type="project" value="TreeGrafter"/>
</dbReference>
<dbReference type="PANTHER" id="PTHR43355">
    <property type="entry name" value="FLAVIN REDUCTASE (NADPH)"/>
    <property type="match status" value="1"/>
</dbReference>
<dbReference type="OrthoDB" id="63935at2759"/>
<dbReference type="GO" id="GO:0004074">
    <property type="term" value="F:biliverdin reductase [NAD(P)H] activity"/>
    <property type="evidence" value="ECO:0007669"/>
    <property type="project" value="TreeGrafter"/>
</dbReference>
<evidence type="ECO:0000256" key="1">
    <source>
        <dbReference type="ARBA" id="ARBA00038376"/>
    </source>
</evidence>
<dbReference type="InterPro" id="IPR036291">
    <property type="entry name" value="NAD(P)-bd_dom_sf"/>
</dbReference>
<feature type="domain" description="NAD(P)-binding" evidence="3">
    <location>
        <begin position="10"/>
        <end position="225"/>
    </location>
</feature>
<organism evidence="4 5">
    <name type="scientific">Thielaviopsis punctulata</name>
    <dbReference type="NCBI Taxonomy" id="72032"/>
    <lineage>
        <taxon>Eukaryota</taxon>
        <taxon>Fungi</taxon>
        <taxon>Dikarya</taxon>
        <taxon>Ascomycota</taxon>
        <taxon>Pezizomycotina</taxon>
        <taxon>Sordariomycetes</taxon>
        <taxon>Hypocreomycetidae</taxon>
        <taxon>Microascales</taxon>
        <taxon>Ceratocystidaceae</taxon>
        <taxon>Thielaviopsis</taxon>
    </lineage>
</organism>
<accession>A0A0F4ZJK9</accession>
<sequence>MSPKTIAFFGASTGCGLAALKLSLAAGHTCIALCRIPAKLEAILPPSAHPNLTIIAGNAHSAAAVSSALTIPSTPTRFVDAVLFSIGGAFSFSTMSLDDPHVCGTGMRVLLSALASLRAAGVVGAPHVTALSTTGISAAGRDVPLVYVPLYHGVLRVPHADKKVMEAALVGAGEQWTVVRPTLLVDGASEKKVRVGVEDAVNGWEKKALGYSISREDVGRWIFDNVLEKGGYESKYVTLSW</sequence>